<evidence type="ECO:0000313" key="2">
    <source>
        <dbReference type="EMBL" id="EDQ99180.1"/>
    </source>
</evidence>
<keyword evidence="3" id="KW-1185">Reference proteome</keyword>
<dbReference type="EMBL" id="DS547170">
    <property type="protein sequence ID" value="EDQ99180.1"/>
    <property type="molecule type" value="Genomic_DNA"/>
</dbReference>
<dbReference type="HOGENOM" id="CLU_1129217_0_0_1"/>
<organism evidence="3">
    <name type="scientific">Laccaria bicolor (strain S238N-H82 / ATCC MYA-4686)</name>
    <name type="common">Bicoloured deceiver</name>
    <name type="synonym">Laccaria laccata var. bicolor</name>
    <dbReference type="NCBI Taxonomy" id="486041"/>
    <lineage>
        <taxon>Eukaryota</taxon>
        <taxon>Fungi</taxon>
        <taxon>Dikarya</taxon>
        <taxon>Basidiomycota</taxon>
        <taxon>Agaricomycotina</taxon>
        <taxon>Agaricomycetes</taxon>
        <taxon>Agaricomycetidae</taxon>
        <taxon>Agaricales</taxon>
        <taxon>Agaricineae</taxon>
        <taxon>Hydnangiaceae</taxon>
        <taxon>Laccaria</taxon>
    </lineage>
</organism>
<feature type="compositionally biased region" description="Basic and acidic residues" evidence="1">
    <location>
        <begin position="34"/>
        <end position="44"/>
    </location>
</feature>
<dbReference type="Proteomes" id="UP000001194">
    <property type="component" value="Unassembled WGS sequence"/>
</dbReference>
<dbReference type="RefSeq" id="XP_001890147.1">
    <property type="nucleotide sequence ID" value="XM_001890112.1"/>
</dbReference>
<proteinExistence type="predicted"/>
<dbReference type="InParanoid" id="B0E1T8"/>
<protein>
    <submittedName>
        <fullName evidence="2">Predicted protein</fullName>
    </submittedName>
</protein>
<feature type="compositionally biased region" description="Polar residues" evidence="1">
    <location>
        <begin position="10"/>
        <end position="27"/>
    </location>
</feature>
<dbReference type="KEGG" id="lbc:LACBIDRAFT_335253"/>
<dbReference type="AlphaFoldDB" id="B0E1T8"/>
<reference evidence="2 3" key="1">
    <citation type="journal article" date="2008" name="Nature">
        <title>The genome of Laccaria bicolor provides insights into mycorrhizal symbiosis.</title>
        <authorList>
            <person name="Martin F."/>
            <person name="Aerts A."/>
            <person name="Ahren D."/>
            <person name="Brun A."/>
            <person name="Danchin E.G.J."/>
            <person name="Duchaussoy F."/>
            <person name="Gibon J."/>
            <person name="Kohler A."/>
            <person name="Lindquist E."/>
            <person name="Pereda V."/>
            <person name="Salamov A."/>
            <person name="Shapiro H.J."/>
            <person name="Wuyts J."/>
            <person name="Blaudez D."/>
            <person name="Buee M."/>
            <person name="Brokstein P."/>
            <person name="Canbaeck B."/>
            <person name="Cohen D."/>
            <person name="Courty P.E."/>
            <person name="Coutinho P.M."/>
            <person name="Delaruelle C."/>
            <person name="Detter J.C."/>
            <person name="Deveau A."/>
            <person name="DiFazio S."/>
            <person name="Duplessis S."/>
            <person name="Fraissinet-Tachet L."/>
            <person name="Lucic E."/>
            <person name="Frey-Klett P."/>
            <person name="Fourrey C."/>
            <person name="Feussner I."/>
            <person name="Gay G."/>
            <person name="Grimwood J."/>
            <person name="Hoegger P.J."/>
            <person name="Jain P."/>
            <person name="Kilaru S."/>
            <person name="Labbe J."/>
            <person name="Lin Y.C."/>
            <person name="Legue V."/>
            <person name="Le Tacon F."/>
            <person name="Marmeisse R."/>
            <person name="Melayah D."/>
            <person name="Montanini B."/>
            <person name="Muratet M."/>
            <person name="Nehls U."/>
            <person name="Niculita-Hirzel H."/>
            <person name="Oudot-Le Secq M.P."/>
            <person name="Peter M."/>
            <person name="Quesneville H."/>
            <person name="Rajashekar B."/>
            <person name="Reich M."/>
            <person name="Rouhier N."/>
            <person name="Schmutz J."/>
            <person name="Yin T."/>
            <person name="Chalot M."/>
            <person name="Henrissat B."/>
            <person name="Kuees U."/>
            <person name="Lucas S."/>
            <person name="Van de Peer Y."/>
            <person name="Podila G.K."/>
            <person name="Polle A."/>
            <person name="Pukkila P.J."/>
            <person name="Richardson P.M."/>
            <person name="Rouze P."/>
            <person name="Sanders I.R."/>
            <person name="Stajich J.E."/>
            <person name="Tunlid A."/>
            <person name="Tuskan G."/>
            <person name="Grigoriev I.V."/>
        </authorList>
    </citation>
    <scope>NUCLEOTIDE SEQUENCE [LARGE SCALE GENOMIC DNA]</scope>
    <source>
        <strain evidence="3">S238N-H82 / ATCC MYA-4686</strain>
    </source>
</reference>
<evidence type="ECO:0000256" key="1">
    <source>
        <dbReference type="SAM" id="MobiDB-lite"/>
    </source>
</evidence>
<evidence type="ECO:0000313" key="3">
    <source>
        <dbReference type="Proteomes" id="UP000001194"/>
    </source>
</evidence>
<gene>
    <name evidence="2" type="ORF">LACBIDRAFT_335253</name>
</gene>
<name>B0E1T8_LACBS</name>
<accession>B0E1T8</accession>
<dbReference type="GeneID" id="6085819"/>
<feature type="region of interest" description="Disordered" evidence="1">
    <location>
        <begin position="1"/>
        <end position="44"/>
    </location>
</feature>
<sequence length="246" mass="26962">MATTTTNNNHADTFEQQCGDTTSQNNKSKVKVAGKADKHPDQREAMTMRRHINRRAASSDVDKVVPSPAEEDGFSAAMLKSVDQEDFLCQALAAFDDAALAKAPQASEETAAEEARKQIAATHVLPSVERTLPIQVPFQLQHEIHQHTTLGTWVLSLERVIMGWMWMGSTGSSAPMFASTPRTGHGCSASPRALEYEREGLEADGQQSGKLCFNIRQTRQTLQTRANPYPYLQKPLPVVAGMGFHG</sequence>